<evidence type="ECO:0000256" key="6">
    <source>
        <dbReference type="ARBA" id="ARBA00023128"/>
    </source>
</evidence>
<dbReference type="GO" id="GO:0005524">
    <property type="term" value="F:ATP binding"/>
    <property type="evidence" value="ECO:0007669"/>
    <property type="project" value="UniProtKB-UniRule"/>
</dbReference>
<dbReference type="InterPro" id="IPR039028">
    <property type="entry name" value="BCKD/PDK"/>
</dbReference>
<dbReference type="SMART" id="SM00387">
    <property type="entry name" value="HATPase_c"/>
    <property type="match status" value="1"/>
</dbReference>
<evidence type="ECO:0000256" key="7">
    <source>
        <dbReference type="ARBA" id="ARBA00048201"/>
    </source>
</evidence>
<evidence type="ECO:0000313" key="10">
    <source>
        <dbReference type="EMBL" id="OLP97094.1"/>
    </source>
</evidence>
<dbReference type="OrthoDB" id="413693at2759"/>
<proteinExistence type="inferred from homology"/>
<dbReference type="Gene3D" id="3.30.565.10">
    <property type="entry name" value="Histidine kinase-like ATPase, C-terminal domain"/>
    <property type="match status" value="1"/>
</dbReference>
<keyword evidence="6 8" id="KW-0496">Mitochondrion</keyword>
<dbReference type="PROSITE" id="PS50109">
    <property type="entry name" value="HIS_KIN"/>
    <property type="match status" value="1"/>
</dbReference>
<keyword evidence="10" id="KW-0670">Pyruvate</keyword>
<keyword evidence="5 8" id="KW-0067">ATP-binding</keyword>
<accession>A0A1Q9DPK4</accession>
<dbReference type="GO" id="GO:0004740">
    <property type="term" value="F:pyruvate dehydrogenase (acetyl-transferring) kinase activity"/>
    <property type="evidence" value="ECO:0007669"/>
    <property type="project" value="UniProtKB-EC"/>
</dbReference>
<dbReference type="InterPro" id="IPR005467">
    <property type="entry name" value="His_kinase_dom"/>
</dbReference>
<keyword evidence="4 8" id="KW-0418">Kinase</keyword>
<evidence type="ECO:0000259" key="9">
    <source>
        <dbReference type="PROSITE" id="PS50109"/>
    </source>
</evidence>
<keyword evidence="11" id="KW-1185">Reference proteome</keyword>
<evidence type="ECO:0000256" key="3">
    <source>
        <dbReference type="ARBA" id="ARBA00022741"/>
    </source>
</evidence>
<dbReference type="Proteomes" id="UP000186817">
    <property type="component" value="Unassembled WGS sequence"/>
</dbReference>
<name>A0A1Q9DPK4_SYMMI</name>
<dbReference type="PANTHER" id="PTHR11947">
    <property type="entry name" value="PYRUVATE DEHYDROGENASE KINASE"/>
    <property type="match status" value="1"/>
</dbReference>
<keyword evidence="3 8" id="KW-0547">Nucleotide-binding</keyword>
<evidence type="ECO:0000313" key="11">
    <source>
        <dbReference type="Proteomes" id="UP000186817"/>
    </source>
</evidence>
<dbReference type="InterPro" id="IPR036890">
    <property type="entry name" value="HATPase_C_sf"/>
</dbReference>
<dbReference type="PANTHER" id="PTHR11947:SF3">
    <property type="entry name" value="[PYRUVATE DEHYDROGENASE (ACETYL-TRANSFERRING)] KINASE, MITOCHONDRIAL"/>
    <property type="match status" value="1"/>
</dbReference>
<dbReference type="PRINTS" id="PR00344">
    <property type="entry name" value="BCTRLSENSOR"/>
</dbReference>
<dbReference type="InterPro" id="IPR036784">
    <property type="entry name" value="AK/P_DHK_N_sf"/>
</dbReference>
<gene>
    <name evidence="10" type="primary">PDK</name>
    <name evidence="10" type="ORF">AK812_SmicGene20634</name>
</gene>
<evidence type="ECO:0000256" key="2">
    <source>
        <dbReference type="ARBA" id="ARBA00022679"/>
    </source>
</evidence>
<evidence type="ECO:0000256" key="1">
    <source>
        <dbReference type="ARBA" id="ARBA00006155"/>
    </source>
</evidence>
<dbReference type="AlphaFoldDB" id="A0A1Q9DPK4"/>
<dbReference type="SUPFAM" id="SSF69012">
    <property type="entry name" value="alpha-ketoacid dehydrogenase kinase, N-terminal domain"/>
    <property type="match status" value="1"/>
</dbReference>
<dbReference type="InterPro" id="IPR004358">
    <property type="entry name" value="Sig_transdc_His_kin-like_C"/>
</dbReference>
<comment type="catalytic activity">
    <reaction evidence="7">
        <text>L-seryl-[pyruvate dehydrogenase E1 alpha subunit] + ATP = O-phospho-L-seryl-[pyruvate dehydrogenase E1 alpha subunit] + ADP + H(+)</text>
        <dbReference type="Rhea" id="RHEA:23052"/>
        <dbReference type="Rhea" id="RHEA-COMP:13689"/>
        <dbReference type="Rhea" id="RHEA-COMP:13690"/>
        <dbReference type="ChEBI" id="CHEBI:15378"/>
        <dbReference type="ChEBI" id="CHEBI:29999"/>
        <dbReference type="ChEBI" id="CHEBI:30616"/>
        <dbReference type="ChEBI" id="CHEBI:83421"/>
        <dbReference type="ChEBI" id="CHEBI:456216"/>
        <dbReference type="EC" id="2.7.11.2"/>
    </reaction>
</comment>
<dbReference type="GO" id="GO:0010906">
    <property type="term" value="P:regulation of glucose metabolic process"/>
    <property type="evidence" value="ECO:0007669"/>
    <property type="project" value="TreeGrafter"/>
</dbReference>
<protein>
    <recommendedName>
        <fullName evidence="8">Protein-serine/threonine kinase</fullName>
        <ecNumber evidence="8">2.7.11.-</ecNumber>
    </recommendedName>
</protein>
<dbReference type="Gene3D" id="1.20.140.20">
    <property type="entry name" value="Alpha-ketoacid/pyruvate dehydrogenase kinase, N-terminal domain"/>
    <property type="match status" value="1"/>
</dbReference>
<dbReference type="InterPro" id="IPR018955">
    <property type="entry name" value="BCDHK/PDK_N"/>
</dbReference>
<organism evidence="10 11">
    <name type="scientific">Symbiodinium microadriaticum</name>
    <name type="common">Dinoflagellate</name>
    <name type="synonym">Zooxanthella microadriatica</name>
    <dbReference type="NCBI Taxonomy" id="2951"/>
    <lineage>
        <taxon>Eukaryota</taxon>
        <taxon>Sar</taxon>
        <taxon>Alveolata</taxon>
        <taxon>Dinophyceae</taxon>
        <taxon>Suessiales</taxon>
        <taxon>Symbiodiniaceae</taxon>
        <taxon>Symbiodinium</taxon>
    </lineage>
</organism>
<dbReference type="Pfam" id="PF10436">
    <property type="entry name" value="BCDHK_Adom3"/>
    <property type="match status" value="1"/>
</dbReference>
<evidence type="ECO:0000256" key="4">
    <source>
        <dbReference type="ARBA" id="ARBA00022777"/>
    </source>
</evidence>
<dbReference type="EC" id="2.7.11.-" evidence="8"/>
<dbReference type="EMBL" id="LSRX01000446">
    <property type="protein sequence ID" value="OLP97094.1"/>
    <property type="molecule type" value="Genomic_DNA"/>
</dbReference>
<dbReference type="SUPFAM" id="SSF55874">
    <property type="entry name" value="ATPase domain of HSP90 chaperone/DNA topoisomerase II/histidine kinase"/>
    <property type="match status" value="1"/>
</dbReference>
<comment type="subcellular location">
    <subcellularLocation>
        <location evidence="8">Mitochondrion matrix</location>
    </subcellularLocation>
</comment>
<reference evidence="10 11" key="1">
    <citation type="submission" date="2016-02" db="EMBL/GenBank/DDBJ databases">
        <title>Genome analysis of coral dinoflagellate symbionts highlights evolutionary adaptations to a symbiotic lifestyle.</title>
        <authorList>
            <person name="Aranda M."/>
            <person name="Li Y."/>
            <person name="Liew Y.J."/>
            <person name="Baumgarten S."/>
            <person name="Simakov O."/>
            <person name="Wilson M."/>
            <person name="Piel J."/>
            <person name="Ashoor H."/>
            <person name="Bougouffa S."/>
            <person name="Bajic V.B."/>
            <person name="Ryu T."/>
            <person name="Ravasi T."/>
            <person name="Bayer T."/>
            <person name="Micklem G."/>
            <person name="Kim H."/>
            <person name="Bhak J."/>
            <person name="Lajeunesse T.C."/>
            <person name="Voolstra C.R."/>
        </authorList>
    </citation>
    <scope>NUCLEOTIDE SEQUENCE [LARGE SCALE GENOMIC DNA]</scope>
    <source>
        <strain evidence="10 11">CCMP2467</strain>
    </source>
</reference>
<evidence type="ECO:0000256" key="5">
    <source>
        <dbReference type="ARBA" id="ARBA00022840"/>
    </source>
</evidence>
<sequence length="1106" mass="122886">MALDPEPASFFVQLGHETLYSATLFSKAFTRPDCGMPLASAVACGTNQLQTRQQDSLQAIVNKHVQDPALRELNSSQTSTERGVQRWEQAHLVSALDVINDYQRSRRARVFKALGDFGPSWRRSYKNDPRTRMCELLKSWLRANAASSSLAEEEVRSMCGLCRDILSHPHLFPARNPQSFLKSTADVYDHLQWQLQEVLEKDRSCAELAQRLISLSRNLVADTISYLLLAPTDLKDTDVERFAAKKPRPVSLHSCLHEFARPAELAAFLHDEIPVRFAERIRWIEQVPEWKEIPELVDAHLKHMASFSYMRKADPKEPVKFQGSLQRILKRQDNMVELMSHAMQRLRSVRGGQDFDGFSNKFLDNFLLNRLGCNLLMTHYLAIAHPGRHTIGIIDPQCDAVEVCREAAQDVQNACRDFLGRAPPLEVQGFSQGAPTAGFAPRFAYIPGILSFIVRELLKNSFRATLDLETDLADLEHRPVQIIVCADEDHVMIRISDRAQGIPIDVGTRVWSYMYTTSKKASPLSGYGVGLPLSRLHARYLGGSLQLVSLPGFGTDAYLSLPRVDTQMVEVVPDCDEHESVEKGTAVLDLMRLYDSSPLTGRLKVMHCAIPGLSHSGLPSLEVVKLWQSLPDAGHPMPNRKDPGLQKLMSEAWSTRCGALVAALLRAPWCIRLFAGADAENTARLASLENGDGEAPETPTASLQVLLRQARVAFQTGNYKASGLVGALRGEENSQRENLLHAVTLISDIMYLLGEVMVQFHRISDGLGDYGMIRVAPWLHPILDSLQEKVQQLKASLEQLSNSLDSAYVLARARGQKIQKPAPSDKMCARARDAIQRALLGGTSHASQLLQLAEELRARSAPERLPHLAKGLGDACLTLSEVLVSAEFRRHVGDSFPQLPTLTDLGSDPKTRTIKAGMATLALEDLGGMQPRFSERRPVRVRTEPKTAHIMKVTPWTDGDVQDTASTSATPRTMARENSQSCSSCCSAQTVGIPTSGPVLTFEVNRLTSFEPLKRHDRRRIEIQHDELLIYSTGSQSRIKSAVQLPEGVERVFLLSDTVLEACFSLVPADAVPGGGVVRPKDYIFEFATPEQADIFCEELWHRGVR</sequence>
<dbReference type="GO" id="GO:0005759">
    <property type="term" value="C:mitochondrial matrix"/>
    <property type="evidence" value="ECO:0007669"/>
    <property type="project" value="UniProtKB-SubCell"/>
</dbReference>
<dbReference type="InterPro" id="IPR003594">
    <property type="entry name" value="HATPase_dom"/>
</dbReference>
<dbReference type="Pfam" id="PF02518">
    <property type="entry name" value="HATPase_c"/>
    <property type="match status" value="1"/>
</dbReference>
<keyword evidence="2 8" id="KW-0808">Transferase</keyword>
<evidence type="ECO:0000256" key="8">
    <source>
        <dbReference type="RuleBase" id="RU366032"/>
    </source>
</evidence>
<feature type="domain" description="Histidine kinase" evidence="9">
    <location>
        <begin position="450"/>
        <end position="565"/>
    </location>
</feature>
<comment type="similarity">
    <text evidence="1 8">Belongs to the PDK/BCKDK protein kinase family.</text>
</comment>
<comment type="caution">
    <text evidence="10">The sequence shown here is derived from an EMBL/GenBank/DDBJ whole genome shotgun (WGS) entry which is preliminary data.</text>
</comment>